<dbReference type="RefSeq" id="WP_345972565.1">
    <property type="nucleotide sequence ID" value="NZ_CP147920.1"/>
</dbReference>
<keyword evidence="2" id="KW-1185">Reference proteome</keyword>
<sequence length="53" mass="6364">MREDAAELLRHRFRQDQPLLWRCDCQRALLLSADLERSASKENRSPLRRRDQG</sequence>
<dbReference type="EMBL" id="CP147920">
    <property type="protein sequence ID" value="XAU14957.1"/>
    <property type="molecule type" value="Genomic_DNA"/>
</dbReference>
<evidence type="ECO:0000313" key="1">
    <source>
        <dbReference type="EMBL" id="XAU14957.1"/>
    </source>
</evidence>
<gene>
    <name evidence="1" type="ORF">WCY31_12020</name>
</gene>
<dbReference type="Proteomes" id="UP001447842">
    <property type="component" value="Chromosome"/>
</dbReference>
<accession>A0ABZ3H8U8</accession>
<organism evidence="1 2">
    <name type="scientific">Sulfurimonas diazotrophicus</name>
    <dbReference type="NCBI Taxonomy" id="3131939"/>
    <lineage>
        <taxon>Bacteria</taxon>
        <taxon>Pseudomonadati</taxon>
        <taxon>Campylobacterota</taxon>
        <taxon>Epsilonproteobacteria</taxon>
        <taxon>Campylobacterales</taxon>
        <taxon>Sulfurimonadaceae</taxon>
        <taxon>Sulfurimonas</taxon>
    </lineage>
</organism>
<reference evidence="1 2" key="1">
    <citation type="submission" date="2024-03" db="EMBL/GenBank/DDBJ databases">
        <title>Sulfurimonas sp. HSL3-1.</title>
        <authorList>
            <person name="Wang S."/>
        </authorList>
    </citation>
    <scope>NUCLEOTIDE SEQUENCE [LARGE SCALE GENOMIC DNA]</scope>
    <source>
        <strain evidence="1 2">HSL3-1</strain>
    </source>
</reference>
<name>A0ABZ3H8U8_9BACT</name>
<protein>
    <submittedName>
        <fullName evidence="1">Uncharacterized protein</fullName>
    </submittedName>
</protein>
<evidence type="ECO:0000313" key="2">
    <source>
        <dbReference type="Proteomes" id="UP001447842"/>
    </source>
</evidence>
<proteinExistence type="predicted"/>